<organism evidence="2 3">
    <name type="scientific">Teladorsagia circumcincta</name>
    <name type="common">Brown stomach worm</name>
    <name type="synonym">Ostertagia circumcincta</name>
    <dbReference type="NCBI Taxonomy" id="45464"/>
    <lineage>
        <taxon>Eukaryota</taxon>
        <taxon>Metazoa</taxon>
        <taxon>Ecdysozoa</taxon>
        <taxon>Nematoda</taxon>
        <taxon>Chromadorea</taxon>
        <taxon>Rhabditida</taxon>
        <taxon>Rhabditina</taxon>
        <taxon>Rhabditomorpha</taxon>
        <taxon>Strongyloidea</taxon>
        <taxon>Trichostrongylidae</taxon>
        <taxon>Teladorsagia</taxon>
    </lineage>
</organism>
<keyword evidence="3" id="KW-1185">Reference proteome</keyword>
<accession>A0A2G9TJ49</accession>
<protein>
    <submittedName>
        <fullName evidence="2">Uncharacterized protein</fullName>
    </submittedName>
</protein>
<proteinExistence type="predicted"/>
<dbReference type="EMBL" id="KZ362807">
    <property type="protein sequence ID" value="PIO57996.1"/>
    <property type="molecule type" value="Genomic_DNA"/>
</dbReference>
<sequence>MALGKSLTLPEAVDRVQEWRHRAQSLANSPQSPLSGDSTIKSAKSTAPVQKPESTVKKRFLEIETNL</sequence>
<evidence type="ECO:0000313" key="3">
    <source>
        <dbReference type="Proteomes" id="UP000230423"/>
    </source>
</evidence>
<evidence type="ECO:0000256" key="1">
    <source>
        <dbReference type="SAM" id="MobiDB-lite"/>
    </source>
</evidence>
<dbReference type="OrthoDB" id="5984008at2759"/>
<name>A0A2G9TJ49_TELCI</name>
<evidence type="ECO:0000313" key="2">
    <source>
        <dbReference type="EMBL" id="PIO57996.1"/>
    </source>
</evidence>
<feature type="compositionally biased region" description="Polar residues" evidence="1">
    <location>
        <begin position="25"/>
        <end position="48"/>
    </location>
</feature>
<gene>
    <name evidence="2" type="ORF">TELCIR_20579</name>
</gene>
<feature type="region of interest" description="Disordered" evidence="1">
    <location>
        <begin position="20"/>
        <end position="53"/>
    </location>
</feature>
<reference evidence="2 3" key="1">
    <citation type="submission" date="2015-09" db="EMBL/GenBank/DDBJ databases">
        <title>Draft genome of the parasitic nematode Teladorsagia circumcincta isolate WARC Sus (inbred).</title>
        <authorList>
            <person name="Mitreva M."/>
        </authorList>
    </citation>
    <scope>NUCLEOTIDE SEQUENCE [LARGE SCALE GENOMIC DNA]</scope>
    <source>
        <strain evidence="2 3">S</strain>
    </source>
</reference>
<dbReference type="Proteomes" id="UP000230423">
    <property type="component" value="Unassembled WGS sequence"/>
</dbReference>
<dbReference type="AlphaFoldDB" id="A0A2G9TJ49"/>